<organism evidence="2 3">
    <name type="scientific">Neorhodopirellula pilleata</name>
    <dbReference type="NCBI Taxonomy" id="2714738"/>
    <lineage>
        <taxon>Bacteria</taxon>
        <taxon>Pseudomonadati</taxon>
        <taxon>Planctomycetota</taxon>
        <taxon>Planctomycetia</taxon>
        <taxon>Pirellulales</taxon>
        <taxon>Pirellulaceae</taxon>
        <taxon>Neorhodopirellula</taxon>
    </lineage>
</organism>
<sequence length="556" mass="60292">MGLFRTQTSTRSSFRRASLGTMLCLVGLVAGGFVGVPKLHHAWSLRQEPVELTCLALLQSGVPEQTSIVRLSDPVVHPPGEMELPGDEAAAMPGLAKMQALLADPRAKGLVDQLVRGDILPRGVPRRSGHQPLKLSMGRSTVASAQNEIDQNGTVTVHVSEDQTVQFIVKVASLLHLTLPETLAAQAELPAYTLHPVSLIGSRREALAWTIGGSLTLALGLVLCGSATLGWWVIFSPFAAIIGLPGIAFRNGRGNRITRRIGAALGVGFLVAAFYLAGSIGAIGQSGGQWLWHVAGWLAASIGLAALSGTWLNRRIDRVQGRSVDALVQFASPKKKQSKAKREADFNRQIASKPPQLQNILDASEYTRRYLDAKLSVSLSSETSGELAVQASSLEKMEFDAPLVIEHCAEDQLISATVQIGCRKLVMIVMEETAHGLKIRLTSILEDGHVILSSGGVEDRFNRDFSGDVATVHFFDSSNAAKLVTLHLERAASVAEQRQTKLVLLDPNEWRDLIHYSERCLAQTMHEQKLERWDVLDSHYGRFSFPPKAVLTPAMA</sequence>
<proteinExistence type="predicted"/>
<feature type="transmembrane region" description="Helical" evidence="1">
    <location>
        <begin position="229"/>
        <end position="249"/>
    </location>
</feature>
<comment type="caution">
    <text evidence="2">The sequence shown here is derived from an EMBL/GenBank/DDBJ whole genome shotgun (WGS) entry which is preliminary data.</text>
</comment>
<gene>
    <name evidence="2" type="ORF">Pla100_45840</name>
</gene>
<name>A0A5C5ZZI8_9BACT</name>
<dbReference type="EMBL" id="SJPM01000011">
    <property type="protein sequence ID" value="TWT92566.1"/>
    <property type="molecule type" value="Genomic_DNA"/>
</dbReference>
<feature type="transmembrane region" description="Helical" evidence="1">
    <location>
        <begin position="17"/>
        <end position="36"/>
    </location>
</feature>
<feature type="transmembrane region" description="Helical" evidence="1">
    <location>
        <begin position="290"/>
        <end position="312"/>
    </location>
</feature>
<dbReference type="Proteomes" id="UP000316213">
    <property type="component" value="Unassembled WGS sequence"/>
</dbReference>
<keyword evidence="1" id="KW-0472">Membrane</keyword>
<dbReference type="AlphaFoldDB" id="A0A5C5ZZI8"/>
<evidence type="ECO:0000313" key="2">
    <source>
        <dbReference type="EMBL" id="TWT92566.1"/>
    </source>
</evidence>
<evidence type="ECO:0000256" key="1">
    <source>
        <dbReference type="SAM" id="Phobius"/>
    </source>
</evidence>
<feature type="transmembrane region" description="Helical" evidence="1">
    <location>
        <begin position="261"/>
        <end position="284"/>
    </location>
</feature>
<protein>
    <submittedName>
        <fullName evidence="2">Uncharacterized protein</fullName>
    </submittedName>
</protein>
<reference evidence="2 3" key="1">
    <citation type="submission" date="2019-02" db="EMBL/GenBank/DDBJ databases">
        <title>Deep-cultivation of Planctomycetes and their phenomic and genomic characterization uncovers novel biology.</title>
        <authorList>
            <person name="Wiegand S."/>
            <person name="Jogler M."/>
            <person name="Boedeker C."/>
            <person name="Pinto D."/>
            <person name="Vollmers J."/>
            <person name="Rivas-Marin E."/>
            <person name="Kohn T."/>
            <person name="Peeters S.H."/>
            <person name="Heuer A."/>
            <person name="Rast P."/>
            <person name="Oberbeckmann S."/>
            <person name="Bunk B."/>
            <person name="Jeske O."/>
            <person name="Meyerdierks A."/>
            <person name="Storesund J.E."/>
            <person name="Kallscheuer N."/>
            <person name="Luecker S."/>
            <person name="Lage O.M."/>
            <person name="Pohl T."/>
            <person name="Merkel B.J."/>
            <person name="Hornburger P."/>
            <person name="Mueller R.-W."/>
            <person name="Bruemmer F."/>
            <person name="Labrenz M."/>
            <person name="Spormann A.M."/>
            <person name="Op Den Camp H."/>
            <person name="Overmann J."/>
            <person name="Amann R."/>
            <person name="Jetten M.S.M."/>
            <person name="Mascher T."/>
            <person name="Medema M.H."/>
            <person name="Devos D.P."/>
            <person name="Kaster A.-K."/>
            <person name="Ovreas L."/>
            <person name="Rohde M."/>
            <person name="Galperin M.Y."/>
            <person name="Jogler C."/>
        </authorList>
    </citation>
    <scope>NUCLEOTIDE SEQUENCE [LARGE SCALE GENOMIC DNA]</scope>
    <source>
        <strain evidence="2 3">Pla100</strain>
    </source>
</reference>
<accession>A0A5C5ZZI8</accession>
<keyword evidence="1" id="KW-0812">Transmembrane</keyword>
<evidence type="ECO:0000313" key="3">
    <source>
        <dbReference type="Proteomes" id="UP000316213"/>
    </source>
</evidence>
<keyword evidence="3" id="KW-1185">Reference proteome</keyword>
<keyword evidence="1" id="KW-1133">Transmembrane helix</keyword>